<reference evidence="3" key="1">
    <citation type="journal article" date="2017" name="Nat. Ecol. Evol.">
        <title>Genome expansion and lineage-specific genetic innovations in the forest pathogenic fungi Armillaria.</title>
        <authorList>
            <person name="Sipos G."/>
            <person name="Prasanna A.N."/>
            <person name="Walter M.C."/>
            <person name="O'Connor E."/>
            <person name="Balint B."/>
            <person name="Krizsan K."/>
            <person name="Kiss B."/>
            <person name="Hess J."/>
            <person name="Varga T."/>
            <person name="Slot J."/>
            <person name="Riley R."/>
            <person name="Boka B."/>
            <person name="Rigling D."/>
            <person name="Barry K."/>
            <person name="Lee J."/>
            <person name="Mihaltcheva S."/>
            <person name="LaButti K."/>
            <person name="Lipzen A."/>
            <person name="Waldron R."/>
            <person name="Moloney N.M."/>
            <person name="Sperisen C."/>
            <person name="Kredics L."/>
            <person name="Vagvoelgyi C."/>
            <person name="Patrignani A."/>
            <person name="Fitzpatrick D."/>
            <person name="Nagy I."/>
            <person name="Doyle S."/>
            <person name="Anderson J.B."/>
            <person name="Grigoriev I.V."/>
            <person name="Gueldener U."/>
            <person name="Muensterkoetter M."/>
            <person name="Nagy L.G."/>
        </authorList>
    </citation>
    <scope>NUCLEOTIDE SEQUENCE [LARGE SCALE GENOMIC DNA]</scope>
    <source>
        <strain evidence="3">Ar21-2</strain>
    </source>
</reference>
<organism evidence="2 3">
    <name type="scientific">Armillaria gallica</name>
    <name type="common">Bulbous honey fungus</name>
    <name type="synonym">Armillaria bulbosa</name>
    <dbReference type="NCBI Taxonomy" id="47427"/>
    <lineage>
        <taxon>Eukaryota</taxon>
        <taxon>Fungi</taxon>
        <taxon>Dikarya</taxon>
        <taxon>Basidiomycota</taxon>
        <taxon>Agaricomycotina</taxon>
        <taxon>Agaricomycetes</taxon>
        <taxon>Agaricomycetidae</taxon>
        <taxon>Agaricales</taxon>
        <taxon>Marasmiineae</taxon>
        <taxon>Physalacriaceae</taxon>
        <taxon>Armillaria</taxon>
    </lineage>
</organism>
<evidence type="ECO:0000256" key="1">
    <source>
        <dbReference type="SAM" id="MobiDB-lite"/>
    </source>
</evidence>
<name>A0A2H3CUA9_ARMGA</name>
<protein>
    <submittedName>
        <fullName evidence="2">Uncharacterized protein</fullName>
    </submittedName>
</protein>
<dbReference type="EMBL" id="KZ293691">
    <property type="protein sequence ID" value="PBK85440.1"/>
    <property type="molecule type" value="Genomic_DNA"/>
</dbReference>
<dbReference type="InParanoid" id="A0A2H3CUA9"/>
<dbReference type="STRING" id="47427.A0A2H3CUA9"/>
<proteinExistence type="predicted"/>
<keyword evidence="3" id="KW-1185">Reference proteome</keyword>
<feature type="region of interest" description="Disordered" evidence="1">
    <location>
        <begin position="1"/>
        <end position="40"/>
    </location>
</feature>
<gene>
    <name evidence="2" type="ORF">ARMGADRAFT_1018087</name>
</gene>
<accession>A0A2H3CUA9</accession>
<dbReference type="Proteomes" id="UP000217790">
    <property type="component" value="Unassembled WGS sequence"/>
</dbReference>
<dbReference type="OrthoDB" id="2990597at2759"/>
<sequence>MANKIVVPDSHPWPGKSADVRGLSQVPTEENPRQGQLIFKDPAGSPHTLQIVADHAYPIPDGSYTLIGCSGMLSPNLYHWAVGQLREDGKFEKLSVFSSANDEQVRPSELGLENKVKMILC</sequence>
<evidence type="ECO:0000313" key="2">
    <source>
        <dbReference type="EMBL" id="PBK85440.1"/>
    </source>
</evidence>
<dbReference type="AlphaFoldDB" id="A0A2H3CUA9"/>
<evidence type="ECO:0000313" key="3">
    <source>
        <dbReference type="Proteomes" id="UP000217790"/>
    </source>
</evidence>